<dbReference type="EMBL" id="JARBJD010000282">
    <property type="protein sequence ID" value="KAK2944838.1"/>
    <property type="molecule type" value="Genomic_DNA"/>
</dbReference>
<reference evidence="1 2" key="1">
    <citation type="journal article" date="2022" name="bioRxiv">
        <title>Genomics of Preaxostyla Flagellates Illuminates Evolutionary Transitions and the Path Towards Mitochondrial Loss.</title>
        <authorList>
            <person name="Novak L.V.F."/>
            <person name="Treitli S.C."/>
            <person name="Pyrih J."/>
            <person name="Halakuc P."/>
            <person name="Pipaliya S.V."/>
            <person name="Vacek V."/>
            <person name="Brzon O."/>
            <person name="Soukal P."/>
            <person name="Eme L."/>
            <person name="Dacks J.B."/>
            <person name="Karnkowska A."/>
            <person name="Elias M."/>
            <person name="Hampl V."/>
        </authorList>
    </citation>
    <scope>NUCLEOTIDE SEQUENCE [LARGE SCALE GENOMIC DNA]</scope>
    <source>
        <strain evidence="1">NAU3</strain>
        <tissue evidence="1">Gut</tissue>
    </source>
</reference>
<accession>A0ABQ9WZU8</accession>
<proteinExistence type="predicted"/>
<organism evidence="1 2">
    <name type="scientific">Blattamonas nauphoetae</name>
    <dbReference type="NCBI Taxonomy" id="2049346"/>
    <lineage>
        <taxon>Eukaryota</taxon>
        <taxon>Metamonada</taxon>
        <taxon>Preaxostyla</taxon>
        <taxon>Oxymonadida</taxon>
        <taxon>Blattamonas</taxon>
    </lineage>
</organism>
<protein>
    <submittedName>
        <fullName evidence="1">Uncharacterized protein</fullName>
    </submittedName>
</protein>
<name>A0ABQ9WZU8_9EUKA</name>
<dbReference type="Proteomes" id="UP001281761">
    <property type="component" value="Unassembled WGS sequence"/>
</dbReference>
<keyword evidence="2" id="KW-1185">Reference proteome</keyword>
<evidence type="ECO:0000313" key="1">
    <source>
        <dbReference type="EMBL" id="KAK2944838.1"/>
    </source>
</evidence>
<comment type="caution">
    <text evidence="1">The sequence shown here is derived from an EMBL/GenBank/DDBJ whole genome shotgun (WGS) entry which is preliminary data.</text>
</comment>
<gene>
    <name evidence="1" type="ORF">BLNAU_20235</name>
</gene>
<sequence length="331" mass="36572">MVEENKQGLLERSFDGRPGVARASAVVCVVERVFQHETVVDVWIEPNVHSWHDLMEQAERDVLALPAHADGEGVAVEDFGGLPFLGLHKQPARLELVGALAVERKELDEEEAERSGAGFGVEVALVLLEMRDDHEAQRIPAEPALVRLVQLLVEEEGLQRDDEGLGLWIHNQNAAQVVRVDDARQSAAGDVCFEGRRVEGGVRLDKLDDRDACGADEVCGHTGQSQVMVDFGESVVDVAGLHGRGRREEEGLVDGVGEECGAVTDIDLFVDQRRVRMRRHPHRDLRRGRGRGEDGIIAKCDGIRVVVVRLRPRREKVLCGRARRERGLSVG</sequence>
<evidence type="ECO:0000313" key="2">
    <source>
        <dbReference type="Proteomes" id="UP001281761"/>
    </source>
</evidence>